<keyword evidence="3" id="KW-1185">Reference proteome</keyword>
<dbReference type="PROSITE" id="PS00304">
    <property type="entry name" value="SASP_1"/>
    <property type="match status" value="1"/>
</dbReference>
<dbReference type="GO" id="GO:0006265">
    <property type="term" value="P:DNA topological change"/>
    <property type="evidence" value="ECO:0007669"/>
    <property type="project" value="InterPro"/>
</dbReference>
<dbReference type="GO" id="GO:0003690">
    <property type="term" value="F:double-stranded DNA binding"/>
    <property type="evidence" value="ECO:0007669"/>
    <property type="project" value="InterPro"/>
</dbReference>
<dbReference type="RefSeq" id="WP_114371365.1">
    <property type="nucleotide sequence ID" value="NZ_CP031092.1"/>
</dbReference>
<organism evidence="2 3">
    <name type="scientific">Salicibibacter kimchii</name>
    <dbReference type="NCBI Taxonomy" id="2099786"/>
    <lineage>
        <taxon>Bacteria</taxon>
        <taxon>Bacillati</taxon>
        <taxon>Bacillota</taxon>
        <taxon>Bacilli</taxon>
        <taxon>Bacillales</taxon>
        <taxon>Bacillaceae</taxon>
        <taxon>Salicibibacter</taxon>
    </lineage>
</organism>
<dbReference type="KEGG" id="rue:DT065_04780"/>
<evidence type="ECO:0000313" key="2">
    <source>
        <dbReference type="EMBL" id="AXF55403.1"/>
    </source>
</evidence>
<feature type="region of interest" description="Disordered" evidence="1">
    <location>
        <begin position="41"/>
        <end position="62"/>
    </location>
</feature>
<dbReference type="AlphaFoldDB" id="A0A345BWS2"/>
<dbReference type="EMBL" id="CP031092">
    <property type="protein sequence ID" value="AXF55403.1"/>
    <property type="molecule type" value="Genomic_DNA"/>
</dbReference>
<protein>
    <submittedName>
        <fullName evidence="2">Uncharacterized protein</fullName>
    </submittedName>
</protein>
<sequence length="62" mass="7241">MPIGKNLLDVEESQKFVDHYKEELAGEFGFFHAMQQSDAMAKDMTKRVRKQKDEDDSDDQEC</sequence>
<dbReference type="InterPro" id="IPR018126">
    <property type="entry name" value="SASP_alpha/beta-type_CS"/>
</dbReference>
<gene>
    <name evidence="2" type="ORF">DT065_04780</name>
</gene>
<name>A0A345BWS2_9BACI</name>
<reference evidence="2 3" key="1">
    <citation type="journal article" date="2018" name="J. Microbiol.">
        <title>Salicibibacter kimchii gen. nov., sp. nov., a moderately halophilic and alkalitolerant bacterium in the family Bacillaceae, isolated from kimchi.</title>
        <authorList>
            <person name="Jang J.Y."/>
            <person name="Oh Y.J."/>
            <person name="Lim S.K."/>
            <person name="Park H.K."/>
            <person name="Lee C."/>
            <person name="Kim J.Y."/>
            <person name="Lee M.A."/>
            <person name="Choi H.J."/>
        </authorList>
    </citation>
    <scope>NUCLEOTIDE SEQUENCE [LARGE SCALE GENOMIC DNA]</scope>
    <source>
        <strain evidence="2 3">NKC1-1</strain>
    </source>
</reference>
<dbReference type="Proteomes" id="UP000252100">
    <property type="component" value="Chromosome"/>
</dbReference>
<proteinExistence type="predicted"/>
<evidence type="ECO:0000256" key="1">
    <source>
        <dbReference type="SAM" id="MobiDB-lite"/>
    </source>
</evidence>
<dbReference type="OrthoDB" id="2943211at2"/>
<accession>A0A345BWS2</accession>
<evidence type="ECO:0000313" key="3">
    <source>
        <dbReference type="Proteomes" id="UP000252100"/>
    </source>
</evidence>